<dbReference type="EMBL" id="LDPO01000014">
    <property type="protein sequence ID" value="KLO27456.1"/>
    <property type="molecule type" value="Genomic_DNA"/>
</dbReference>
<dbReference type="Proteomes" id="UP000825008">
    <property type="component" value="Chromosome"/>
</dbReference>
<organism evidence="4 6">
    <name type="scientific">Mycolicibacter heraklionensis</name>
    <dbReference type="NCBI Taxonomy" id="512402"/>
    <lineage>
        <taxon>Bacteria</taxon>
        <taxon>Bacillati</taxon>
        <taxon>Actinomycetota</taxon>
        <taxon>Actinomycetes</taxon>
        <taxon>Mycobacteriales</taxon>
        <taxon>Mycobacteriaceae</taxon>
        <taxon>Mycolicibacter</taxon>
    </lineage>
</organism>
<proteinExistence type="predicted"/>
<feature type="compositionally biased region" description="Pro residues" evidence="1">
    <location>
        <begin position="108"/>
        <end position="134"/>
    </location>
</feature>
<name>A0A9X7WH53_9MYCO</name>
<evidence type="ECO:0000313" key="6">
    <source>
        <dbReference type="Proteomes" id="UP000825008"/>
    </source>
</evidence>
<dbReference type="Proteomes" id="UP000036464">
    <property type="component" value="Unassembled WGS sequence"/>
</dbReference>
<feature type="region of interest" description="Disordered" evidence="1">
    <location>
        <begin position="86"/>
        <end position="134"/>
    </location>
</feature>
<evidence type="ECO:0000256" key="2">
    <source>
        <dbReference type="SAM" id="SignalP"/>
    </source>
</evidence>
<evidence type="ECO:0000313" key="5">
    <source>
        <dbReference type="Proteomes" id="UP000036464"/>
    </source>
</evidence>
<sequence>MKMGLTSLGVAVCCITAIMAPTPLAYADRSDPHKPDLTQNWCPGGQWGFGRLRVCDGEHYPDGSYWHQWMGGNGWVGPTWNYDCVGDSGNNVMPAPPPPGGCEGAIPPDAPAPPDQPPPPGQPAPPDQPAPPAP</sequence>
<dbReference type="RefSeq" id="WP_047320211.1">
    <property type="nucleotide sequence ID" value="NZ_CP080997.1"/>
</dbReference>
<evidence type="ECO:0000256" key="1">
    <source>
        <dbReference type="SAM" id="MobiDB-lite"/>
    </source>
</evidence>
<evidence type="ECO:0000313" key="4">
    <source>
        <dbReference type="EMBL" id="QZA08171.1"/>
    </source>
</evidence>
<dbReference type="EMBL" id="CP080997">
    <property type="protein sequence ID" value="QZA08171.1"/>
    <property type="molecule type" value="Genomic_DNA"/>
</dbReference>
<dbReference type="OrthoDB" id="4735471at2"/>
<reference evidence="3 5" key="1">
    <citation type="submission" date="2015-05" db="EMBL/GenBank/DDBJ databases">
        <title>Genome sequence of Mycobacterium heraklionense Davo strain.</title>
        <authorList>
            <person name="Greninger A.L."/>
            <person name="Cunningham G."/>
            <person name="Miller S."/>
        </authorList>
    </citation>
    <scope>NUCLEOTIDE SEQUENCE [LARGE SCALE GENOMIC DNA]</scope>
    <source>
        <strain evidence="3 5">Davo</strain>
    </source>
</reference>
<dbReference type="AlphaFoldDB" id="A0A9X7WH53"/>
<protein>
    <recommendedName>
        <fullName evidence="7">Secreted protein</fullName>
    </recommendedName>
</protein>
<evidence type="ECO:0008006" key="7">
    <source>
        <dbReference type="Google" id="ProtNLM"/>
    </source>
</evidence>
<evidence type="ECO:0000313" key="3">
    <source>
        <dbReference type="EMBL" id="KLO27456.1"/>
    </source>
</evidence>
<accession>A0A9X7WH53</accession>
<dbReference type="KEGG" id="mher:K3U94_02145"/>
<feature type="chain" id="PRO_5040989584" description="Secreted protein" evidence="2">
    <location>
        <begin position="28"/>
        <end position="134"/>
    </location>
</feature>
<reference evidence="4" key="2">
    <citation type="submission" date="2021-08" db="EMBL/GenBank/DDBJ databases">
        <title>Whole genome sequencing of non-tuberculosis mycobacteria type-strains.</title>
        <authorList>
            <person name="Igarashi Y."/>
            <person name="Osugi A."/>
            <person name="Mitarai S."/>
        </authorList>
    </citation>
    <scope>NUCLEOTIDE SEQUENCE</scope>
    <source>
        <strain evidence="4">JCM 30995</strain>
    </source>
</reference>
<keyword evidence="2" id="KW-0732">Signal</keyword>
<gene>
    <name evidence="3" type="ORF">ABW16_16150</name>
    <name evidence="4" type="ORF">K3U94_02145</name>
</gene>
<feature type="signal peptide" evidence="2">
    <location>
        <begin position="1"/>
        <end position="27"/>
    </location>
</feature>
<keyword evidence="5" id="KW-1185">Reference proteome</keyword>